<dbReference type="RefSeq" id="WP_116420894.1">
    <property type="nucleotide sequence ID" value="NZ_NMUE01000011.1"/>
</dbReference>
<dbReference type="Proteomes" id="UP000256877">
    <property type="component" value="Unassembled WGS sequence"/>
</dbReference>
<accession>A0A371R062</accession>
<gene>
    <name evidence="1" type="ORF">CGL51_04935</name>
    <name evidence="2" type="ORF">CGL52_00175</name>
</gene>
<dbReference type="EMBL" id="NMUF01000001">
    <property type="protein sequence ID" value="RFB00324.1"/>
    <property type="molecule type" value="Genomic_DNA"/>
</dbReference>
<evidence type="ECO:0000313" key="4">
    <source>
        <dbReference type="Proteomes" id="UP000257123"/>
    </source>
</evidence>
<evidence type="ECO:0008006" key="5">
    <source>
        <dbReference type="Google" id="ProtNLM"/>
    </source>
</evidence>
<evidence type="ECO:0000313" key="3">
    <source>
        <dbReference type="Proteomes" id="UP000256877"/>
    </source>
</evidence>
<evidence type="ECO:0000313" key="1">
    <source>
        <dbReference type="EMBL" id="RFA96694.1"/>
    </source>
</evidence>
<evidence type="ECO:0000313" key="2">
    <source>
        <dbReference type="EMBL" id="RFB00324.1"/>
    </source>
</evidence>
<comment type="caution">
    <text evidence="1">The sequence shown here is derived from an EMBL/GenBank/DDBJ whole genome shotgun (WGS) entry which is preliminary data.</text>
</comment>
<reference evidence="3 4" key="1">
    <citation type="submission" date="2017-07" db="EMBL/GenBank/DDBJ databases">
        <title>Draft genome sequence of aerobic hyperthermophilic archaea, Pyrobaculum aerophilum YKB31 and YKB32.</title>
        <authorList>
            <person name="Mochizuki T."/>
            <person name="Berliner A.J."/>
            <person name="Yoshida-Takashima Y."/>
            <person name="Takaki Y."/>
            <person name="Nunoura T."/>
            <person name="Takai K."/>
        </authorList>
    </citation>
    <scope>NUCLEOTIDE SEQUENCE [LARGE SCALE GENOMIC DNA]</scope>
    <source>
        <strain evidence="1 4">YKB31</strain>
        <strain evidence="2 3">YKB32</strain>
    </source>
</reference>
<dbReference type="EMBL" id="NMUE01000011">
    <property type="protein sequence ID" value="RFA96694.1"/>
    <property type="molecule type" value="Genomic_DNA"/>
</dbReference>
<dbReference type="Proteomes" id="UP000257123">
    <property type="component" value="Unassembled WGS sequence"/>
</dbReference>
<organism evidence="1 4">
    <name type="scientific">Pyrobaculum aerophilum</name>
    <dbReference type="NCBI Taxonomy" id="13773"/>
    <lineage>
        <taxon>Archaea</taxon>
        <taxon>Thermoproteota</taxon>
        <taxon>Thermoprotei</taxon>
        <taxon>Thermoproteales</taxon>
        <taxon>Thermoproteaceae</taxon>
        <taxon>Pyrobaculum</taxon>
    </lineage>
</organism>
<protein>
    <recommendedName>
        <fullName evidence="5">PaREP2a</fullName>
    </recommendedName>
</protein>
<sequence length="113" mass="12642">MKTLLDFLKESAEGRVESVETRASGRPCKRVRLPEAFELPRKFGVSWGCLTQKAYNGFDAVVAEGGAEGAFRYALPYDAETGYLAVYRRRGRGKRLATSYHSRNGETWGKGFL</sequence>
<proteinExistence type="predicted"/>
<dbReference type="AlphaFoldDB" id="A0A371R062"/>
<name>A0A371R062_9CREN</name>